<feature type="compositionally biased region" description="Basic and acidic residues" evidence="1">
    <location>
        <begin position="104"/>
        <end position="113"/>
    </location>
</feature>
<name>A0A914QAR0_9BILA</name>
<sequence>MKAEYDIDDDHDFDLSCNVGAAEYINFQGRWVDETIEVENIEPEARNGYYRENYEAERVHQYQNNYPNNIVEDEERNVYYDTYEDLPRPSASPLSHPPGYEQQHLYDDYRNGEMRSSMGTVRTPQPPHPYDDYEEPPLAQVNGERAERYEARFSPPLRSQQRYPHYDIPPDAQAYDERIDRNQARNDQNNYQYDSDMSPPLRERPSQTQRNRPSVDEYLHGFDREEQRHPPHQNQNGHDIQHSNHHDAYRNYERSPHLVNVETQQRQPHRYDNYEEASGPYAEANDYHHRVSRNDPHNYQYDYNLDPSTRARYQEHDRRRQENEYSRQLDDYYYQEDLRRLPPQHDQHGYDTQYSNHIDGYRNNERSTPLITSRQPYRYDIPRDAQVYDDRFDRNHSSNGRNDQQNDYNFASASNIRLPHHDRSQQNGHLRQNDYYAGYDQYQDHRSYSPLNQSQNGYDIQHSNHFVDHRNDERYSPYGTVESRQQLHPYDDDYEEAPLPPVRDYGERVDPYDLRLDLDSRARSRQSQRNANPPEDEDSRAEGRKLSSDDLDDIAALNGNGYRFLAETSDTIFEVDDFSTLADEILEKLKNTSAE</sequence>
<evidence type="ECO:0000313" key="2">
    <source>
        <dbReference type="Proteomes" id="UP000887578"/>
    </source>
</evidence>
<feature type="compositionally biased region" description="Polar residues" evidence="1">
    <location>
        <begin position="185"/>
        <end position="195"/>
    </location>
</feature>
<keyword evidence="2" id="KW-1185">Reference proteome</keyword>
<proteinExistence type="predicted"/>
<reference evidence="3" key="1">
    <citation type="submission" date="2022-11" db="UniProtKB">
        <authorList>
            <consortium name="WormBaseParasite"/>
        </authorList>
    </citation>
    <scope>IDENTIFICATION</scope>
</reference>
<dbReference type="Proteomes" id="UP000887578">
    <property type="component" value="Unplaced"/>
</dbReference>
<evidence type="ECO:0000256" key="1">
    <source>
        <dbReference type="SAM" id="MobiDB-lite"/>
    </source>
</evidence>
<organism evidence="2 3">
    <name type="scientific">Panagrolaimus davidi</name>
    <dbReference type="NCBI Taxonomy" id="227884"/>
    <lineage>
        <taxon>Eukaryota</taxon>
        <taxon>Metazoa</taxon>
        <taxon>Ecdysozoa</taxon>
        <taxon>Nematoda</taxon>
        <taxon>Chromadorea</taxon>
        <taxon>Rhabditida</taxon>
        <taxon>Tylenchina</taxon>
        <taxon>Panagrolaimomorpha</taxon>
        <taxon>Panagrolaimoidea</taxon>
        <taxon>Panagrolaimidae</taxon>
        <taxon>Panagrolaimus</taxon>
    </lineage>
</organism>
<dbReference type="WBParaSite" id="PDA_v2.g2827.t1">
    <property type="protein sequence ID" value="PDA_v2.g2827.t1"/>
    <property type="gene ID" value="PDA_v2.g2827"/>
</dbReference>
<feature type="region of interest" description="Disordered" evidence="1">
    <location>
        <begin position="483"/>
        <end position="547"/>
    </location>
</feature>
<feature type="region of interest" description="Disordered" evidence="1">
    <location>
        <begin position="84"/>
        <end position="136"/>
    </location>
</feature>
<accession>A0A914QAR0</accession>
<evidence type="ECO:0000313" key="3">
    <source>
        <dbReference type="WBParaSite" id="PDA_v2.g2827.t1"/>
    </source>
</evidence>
<dbReference type="AlphaFoldDB" id="A0A914QAR0"/>
<feature type="region of interest" description="Disordered" evidence="1">
    <location>
        <begin position="182"/>
        <end position="213"/>
    </location>
</feature>
<protein>
    <submittedName>
        <fullName evidence="3">Uncharacterized protein</fullName>
    </submittedName>
</protein>
<feature type="compositionally biased region" description="Basic and acidic residues" evidence="1">
    <location>
        <begin position="504"/>
        <end position="522"/>
    </location>
</feature>